<keyword evidence="1" id="KW-0418">Kinase</keyword>
<dbReference type="Proteomes" id="UP000829517">
    <property type="component" value="Unassembled WGS sequence"/>
</dbReference>
<reference evidence="1 2" key="1">
    <citation type="submission" date="2021-01" db="EMBL/GenBank/DDBJ databases">
        <title>Genome sequencing of Joostella atrarenae M1-2 (= KCTC 23194).</title>
        <authorList>
            <person name="Zakaria M.R."/>
            <person name="Lam M.Q."/>
            <person name="Chong C.S."/>
        </authorList>
    </citation>
    <scope>NUCLEOTIDE SEQUENCE [LARGE SCALE GENOMIC DNA]</scope>
    <source>
        <strain evidence="1 2">M1-2</strain>
    </source>
</reference>
<dbReference type="InterPro" id="IPR043129">
    <property type="entry name" value="ATPase_NBD"/>
</dbReference>
<dbReference type="PANTHER" id="PTHR30605">
    <property type="entry name" value="ANHYDRO-N-ACETYLMURAMIC ACID KINASE"/>
    <property type="match status" value="1"/>
</dbReference>
<keyword evidence="2" id="KW-1185">Reference proteome</keyword>
<evidence type="ECO:0000313" key="2">
    <source>
        <dbReference type="Proteomes" id="UP000829517"/>
    </source>
</evidence>
<comment type="caution">
    <text evidence="1">The sequence shown here is derived from an EMBL/GenBank/DDBJ whole genome shotgun (WGS) entry which is preliminary data.</text>
</comment>
<keyword evidence="1" id="KW-0808">Transferase</keyword>
<organism evidence="1 2">
    <name type="scientific">Joostella atrarenae</name>
    <dbReference type="NCBI Taxonomy" id="679257"/>
    <lineage>
        <taxon>Bacteria</taxon>
        <taxon>Pseudomonadati</taxon>
        <taxon>Bacteroidota</taxon>
        <taxon>Flavobacteriia</taxon>
        <taxon>Flavobacteriales</taxon>
        <taxon>Flavobacteriaceae</taxon>
        <taxon>Joostella</taxon>
    </lineage>
</organism>
<name>A0ABS9J6W8_9FLAO</name>
<dbReference type="NCBIfam" id="NF007144">
    <property type="entry name" value="PRK09585.2-3"/>
    <property type="match status" value="1"/>
</dbReference>
<gene>
    <name evidence="1" type="ORF">JM658_15005</name>
</gene>
<proteinExistence type="predicted"/>
<dbReference type="InterPro" id="IPR005338">
    <property type="entry name" value="Anhydro_N_Ac-Mur_kinase"/>
</dbReference>
<dbReference type="PANTHER" id="PTHR30605:SF0">
    <property type="entry name" value="ANHYDRO-N-ACETYLMURAMIC ACID KINASE"/>
    <property type="match status" value="1"/>
</dbReference>
<protein>
    <submittedName>
        <fullName evidence="1">Anhydro-N-acetylmuramic acid kinase</fullName>
        <ecNumber evidence="1">2.7.1.170</ecNumber>
    </submittedName>
</protein>
<dbReference type="GO" id="GO:0016301">
    <property type="term" value="F:kinase activity"/>
    <property type="evidence" value="ECO:0007669"/>
    <property type="project" value="UniProtKB-KW"/>
</dbReference>
<dbReference type="Pfam" id="PF03702">
    <property type="entry name" value="AnmK"/>
    <property type="match status" value="1"/>
</dbReference>
<dbReference type="SUPFAM" id="SSF53067">
    <property type="entry name" value="Actin-like ATPase domain"/>
    <property type="match status" value="1"/>
</dbReference>
<sequence>MKQENYNVIGVMSGTSLDGIDLVNIRFTYEKNWTFEVINAETYGYSADWKRTLKNAIHIDKEALNDLDERYTIFLAEIIDKFIQKNNIKEIDFVASHGHTIFHKPEIGETYQIGNMPFIAEKLSNKVICDFRVQDVQLGGQGAPLVPIGDKLLFSDYDYCLNLGGFANVSVMDDGVYRAFDICAVNNVLNHYVHQLGFDYDDGGKIASSGTLNSELLEELNNLPFYKKTFPKSLGIEWVESDVLPIIDGYKIAPEDILRTYVEHSAYQTAAVLKKSSSVLVTGGGAYNTFFIDKLKAYSGADIFLPENEIIEFKEAIIFGLLGVLKDRGEVNCLKAITGASKDHSSGKIYNP</sequence>
<dbReference type="EC" id="2.7.1.170" evidence="1"/>
<dbReference type="RefSeq" id="WP_236960125.1">
    <property type="nucleotide sequence ID" value="NZ_JAETXX010000012.1"/>
</dbReference>
<evidence type="ECO:0000313" key="1">
    <source>
        <dbReference type="EMBL" id="MCF8716138.1"/>
    </source>
</evidence>
<dbReference type="Gene3D" id="3.30.420.40">
    <property type="match status" value="2"/>
</dbReference>
<accession>A0ABS9J6W8</accession>
<dbReference type="EMBL" id="JAETXX010000012">
    <property type="protein sequence ID" value="MCF8716138.1"/>
    <property type="molecule type" value="Genomic_DNA"/>
</dbReference>